<keyword evidence="2" id="KW-0812">Transmembrane</keyword>
<dbReference type="Proteomes" id="UP000189670">
    <property type="component" value="Unassembled WGS sequence"/>
</dbReference>
<feature type="region of interest" description="Disordered" evidence="1">
    <location>
        <begin position="155"/>
        <end position="187"/>
    </location>
</feature>
<evidence type="ECO:0000256" key="2">
    <source>
        <dbReference type="SAM" id="Phobius"/>
    </source>
</evidence>
<feature type="transmembrane region" description="Helical" evidence="2">
    <location>
        <begin position="12"/>
        <end position="37"/>
    </location>
</feature>
<evidence type="ECO:0000256" key="1">
    <source>
        <dbReference type="SAM" id="MobiDB-lite"/>
    </source>
</evidence>
<evidence type="ECO:0000313" key="4">
    <source>
        <dbReference type="Proteomes" id="UP000189670"/>
    </source>
</evidence>
<comment type="caution">
    <text evidence="3">The sequence shown here is derived from an EMBL/GenBank/DDBJ whole genome shotgun (WGS) entry which is preliminary data.</text>
</comment>
<sequence length="219" mass="26609">MLFHFICMRYYFVWNGGFYMNICVWIYLVFFLFISSYVANSNCINYSLLFNIITWRYAMQISVTQVSKLFILLFIKIQFHFEFTPDWHKQPQVSQLVSEYYCLLFFICKNDPKFSKCIVRCKFCQIYFITHFCTAGRNDLGCPFGCQEANRKEKSNARSSEYHRKNKDKKKKLNQNRYRHSKKNSKKIKKKKSILRFVTFTLFLVILKNVSFLFKRYYL</sequence>
<gene>
    <name evidence="3" type="ORF">OMM_05673</name>
</gene>
<reference evidence="4" key="1">
    <citation type="submission" date="2012-11" db="EMBL/GenBank/DDBJ databases">
        <authorList>
            <person name="Lucero-Rivera Y.E."/>
            <person name="Tovar-Ramirez D."/>
        </authorList>
    </citation>
    <scope>NUCLEOTIDE SEQUENCE [LARGE SCALE GENOMIC DNA]</scope>
    <source>
        <strain evidence="4">Araruama</strain>
    </source>
</reference>
<keyword evidence="2" id="KW-1133">Transmembrane helix</keyword>
<feature type="transmembrane region" description="Helical" evidence="2">
    <location>
        <begin position="57"/>
        <end position="75"/>
    </location>
</feature>
<accession>A0A1V1NUY9</accession>
<keyword evidence="2" id="KW-0472">Membrane</keyword>
<name>A0A1V1NUY9_9BACT</name>
<proteinExistence type="predicted"/>
<dbReference type="AlphaFoldDB" id="A0A1V1NUY9"/>
<feature type="transmembrane region" description="Helical" evidence="2">
    <location>
        <begin position="194"/>
        <end position="214"/>
    </location>
</feature>
<feature type="compositionally biased region" description="Basic residues" evidence="1">
    <location>
        <begin position="164"/>
        <end position="187"/>
    </location>
</feature>
<protein>
    <submittedName>
        <fullName evidence="3">Uncharacterized protein</fullName>
    </submittedName>
</protein>
<evidence type="ECO:0000313" key="3">
    <source>
        <dbReference type="EMBL" id="ETR66399.1"/>
    </source>
</evidence>
<organism evidence="3 4">
    <name type="scientific">Candidatus Magnetoglobus multicellularis str. Araruama</name>
    <dbReference type="NCBI Taxonomy" id="890399"/>
    <lineage>
        <taxon>Bacteria</taxon>
        <taxon>Pseudomonadati</taxon>
        <taxon>Thermodesulfobacteriota</taxon>
        <taxon>Desulfobacteria</taxon>
        <taxon>Desulfobacterales</taxon>
        <taxon>Desulfobacteraceae</taxon>
        <taxon>Candidatus Magnetoglobus</taxon>
    </lineage>
</organism>
<dbReference type="EMBL" id="ATBP01002014">
    <property type="protein sequence ID" value="ETR66399.1"/>
    <property type="molecule type" value="Genomic_DNA"/>
</dbReference>